<dbReference type="Proteomes" id="UP001500493">
    <property type="component" value="Unassembled WGS sequence"/>
</dbReference>
<evidence type="ECO:0000313" key="2">
    <source>
        <dbReference type="EMBL" id="KAL0519240.1"/>
    </source>
</evidence>
<organism evidence="2 4">
    <name type="scientific">Leishmania shawi</name>
    <dbReference type="NCBI Taxonomy" id="5680"/>
    <lineage>
        <taxon>Eukaryota</taxon>
        <taxon>Discoba</taxon>
        <taxon>Euglenozoa</taxon>
        <taxon>Kinetoplastea</taxon>
        <taxon>Metakinetoplastina</taxon>
        <taxon>Trypanosomatida</taxon>
        <taxon>Trypanosomatidae</taxon>
        <taxon>Leishmaniinae</taxon>
        <taxon>Leishmania</taxon>
        <taxon>Leishmania guyanensis species complex</taxon>
    </lineage>
</organism>
<gene>
    <name evidence="1" type="ORF">Q4I29_007130</name>
    <name evidence="2" type="ORF">Q4I32_007183</name>
</gene>
<reference evidence="2 3" key="1">
    <citation type="submission" date="2024-02" db="EMBL/GenBank/DDBJ databases">
        <title>FIRST GENOME SEQUENCES OF Leishmania (Viannia) shawi, Leishmania (Viannia) lindenbergi AND Leishmania (Viannia) utingensis.</title>
        <authorList>
            <person name="Resadore F."/>
            <person name="Custodio M.G.F."/>
            <person name="Boite M.C."/>
            <person name="Cupolillo E."/>
            <person name="Ferreira G.E.M."/>
        </authorList>
    </citation>
    <scope>NUCLEOTIDE SEQUENCE</scope>
    <source>
        <strain evidence="1 3">MCEB/BR/1984/M8408</strain>
        <strain evidence="2">MHOM/BR/2013/18 LTA MLF</strain>
    </source>
</reference>
<comment type="caution">
    <text evidence="2">The sequence shown here is derived from an EMBL/GenBank/DDBJ whole genome shotgun (WGS) entry which is preliminary data.</text>
</comment>
<dbReference type="AlphaFoldDB" id="A0AAW3BAN0"/>
<dbReference type="EMBL" id="JBAMZM010000035">
    <property type="protein sequence ID" value="KAL0496622.1"/>
    <property type="molecule type" value="Genomic_DNA"/>
</dbReference>
<name>A0AAW3BAN0_9TRYP</name>
<evidence type="ECO:0000313" key="1">
    <source>
        <dbReference type="EMBL" id="KAL0496622.1"/>
    </source>
</evidence>
<evidence type="ECO:0000313" key="4">
    <source>
        <dbReference type="Proteomes" id="UP001500493"/>
    </source>
</evidence>
<proteinExistence type="predicted"/>
<sequence>MSVLVLVVHTLAIIVVLEPRLALFRLQVRALVALFVSSHVQAIVVSSGRLHNAGSSRPSCLWLRSTYMGRRSDITVVTRIVSHLGCITTFPPMHPLASSLQDSCSSMTGDFSRNSRFTGSAYGSSGDVYAPSLPRDAVNVDGSLNPCVFGNLSRVHCTGSLRMPSYRSDSFLMNTHAALVNHASFGAGQMSSYDSIRFNGFGGMLRYDDANVLYANDTRDARPCQVTIRCQISLRQLWAHAWHAAHGDDVLHVQQ</sequence>
<dbReference type="Proteomes" id="UP001443563">
    <property type="component" value="Unassembled WGS sequence"/>
</dbReference>
<keyword evidence="3" id="KW-1185">Reference proteome</keyword>
<accession>A0AAW3BAN0</accession>
<evidence type="ECO:0000313" key="3">
    <source>
        <dbReference type="Proteomes" id="UP001443563"/>
    </source>
</evidence>
<protein>
    <submittedName>
        <fullName evidence="2">Uncharacterized protein</fullName>
    </submittedName>
</protein>
<dbReference type="EMBL" id="JBAMZJ010000035">
    <property type="protein sequence ID" value="KAL0519240.1"/>
    <property type="molecule type" value="Genomic_DNA"/>
</dbReference>